<keyword evidence="3 8" id="KW-0479">Metal-binding</keyword>
<keyword evidence="7 8" id="KW-0275">Fatty acid biosynthesis</keyword>
<dbReference type="SUPFAM" id="SSF56214">
    <property type="entry name" value="4'-phosphopantetheinyl transferase"/>
    <property type="match status" value="1"/>
</dbReference>
<dbReference type="GO" id="GO:0006633">
    <property type="term" value="P:fatty acid biosynthetic process"/>
    <property type="evidence" value="ECO:0007669"/>
    <property type="project" value="UniProtKB-UniRule"/>
</dbReference>
<dbReference type="GO" id="GO:0000287">
    <property type="term" value="F:magnesium ion binding"/>
    <property type="evidence" value="ECO:0007669"/>
    <property type="project" value="UniProtKB-UniRule"/>
</dbReference>
<protein>
    <recommendedName>
        <fullName evidence="8">Holo-[acyl-carrier-protein] synthase</fullName>
        <shortName evidence="8">Holo-ACP synthase</shortName>
        <ecNumber evidence="8">2.7.8.7</ecNumber>
    </recommendedName>
    <alternativeName>
        <fullName evidence="8">4'-phosphopantetheinyl transferase AcpS</fullName>
    </alternativeName>
</protein>
<evidence type="ECO:0000256" key="7">
    <source>
        <dbReference type="ARBA" id="ARBA00023160"/>
    </source>
</evidence>
<dbReference type="Gene3D" id="3.90.470.20">
    <property type="entry name" value="4'-phosphopantetheinyl transferase domain"/>
    <property type="match status" value="1"/>
</dbReference>
<dbReference type="InterPro" id="IPR004568">
    <property type="entry name" value="Ppantetheine-prot_Trfase_dom"/>
</dbReference>
<dbReference type="InterPro" id="IPR037143">
    <property type="entry name" value="4-PPantetheinyl_Trfase_dom_sf"/>
</dbReference>
<evidence type="ECO:0000313" key="10">
    <source>
        <dbReference type="EMBL" id="KRL37739.1"/>
    </source>
</evidence>
<keyword evidence="2 8" id="KW-0808">Transferase</keyword>
<evidence type="ECO:0000256" key="3">
    <source>
        <dbReference type="ARBA" id="ARBA00022723"/>
    </source>
</evidence>
<evidence type="ECO:0000256" key="6">
    <source>
        <dbReference type="ARBA" id="ARBA00023098"/>
    </source>
</evidence>
<comment type="function">
    <text evidence="8">Transfers the 4'-phosphopantetheine moiety from coenzyme A to a Ser of acyl-carrier-protein.</text>
</comment>
<sequence length="132" mass="14965">MIYGIGIDITDIARIEKAWKAHTSFIDMVLTPNERRKFAQLSYRRKKEFLAGRFSAKESYGKALGTGIGKHASFHEIEILNDEKTGKPQLTMQPVNDLISHISISHTADLVMTEVILEYKNKPDMREDADNG</sequence>
<comment type="caution">
    <text evidence="10">The sequence shown here is derived from an EMBL/GenBank/DDBJ whole genome shotgun (WGS) entry which is preliminary data.</text>
</comment>
<feature type="binding site" evidence="8">
    <location>
        <position position="58"/>
    </location>
    <ligand>
        <name>Mg(2+)</name>
        <dbReference type="ChEBI" id="CHEBI:18420"/>
    </ligand>
</feature>
<feature type="binding site" evidence="8">
    <location>
        <position position="8"/>
    </location>
    <ligand>
        <name>Mg(2+)</name>
        <dbReference type="ChEBI" id="CHEBI:18420"/>
    </ligand>
</feature>
<organism evidence="10 11">
    <name type="scientific">Liquorilactobacillus uvarum DSM 19971</name>
    <dbReference type="NCBI Taxonomy" id="1423812"/>
    <lineage>
        <taxon>Bacteria</taxon>
        <taxon>Bacillati</taxon>
        <taxon>Bacillota</taxon>
        <taxon>Bacilli</taxon>
        <taxon>Lactobacillales</taxon>
        <taxon>Lactobacillaceae</taxon>
        <taxon>Liquorilactobacillus</taxon>
    </lineage>
</organism>
<evidence type="ECO:0000256" key="2">
    <source>
        <dbReference type="ARBA" id="ARBA00022679"/>
    </source>
</evidence>
<dbReference type="Pfam" id="PF01648">
    <property type="entry name" value="ACPS"/>
    <property type="match status" value="1"/>
</dbReference>
<keyword evidence="8" id="KW-0963">Cytoplasm</keyword>
<evidence type="ECO:0000256" key="1">
    <source>
        <dbReference type="ARBA" id="ARBA00022516"/>
    </source>
</evidence>
<dbReference type="OrthoDB" id="517356at2"/>
<dbReference type="EMBL" id="AZEG01000009">
    <property type="protein sequence ID" value="KRL37739.1"/>
    <property type="molecule type" value="Genomic_DNA"/>
</dbReference>
<dbReference type="InterPro" id="IPR008278">
    <property type="entry name" value="4-PPantetheinyl_Trfase_dom"/>
</dbReference>
<evidence type="ECO:0000256" key="8">
    <source>
        <dbReference type="HAMAP-Rule" id="MF_00101"/>
    </source>
</evidence>
<evidence type="ECO:0000313" key="11">
    <source>
        <dbReference type="Proteomes" id="UP000051155"/>
    </source>
</evidence>
<feature type="domain" description="4'-phosphopantetheinyl transferase" evidence="9">
    <location>
        <begin position="4"/>
        <end position="87"/>
    </location>
</feature>
<evidence type="ECO:0000256" key="4">
    <source>
        <dbReference type="ARBA" id="ARBA00022832"/>
    </source>
</evidence>
<keyword evidence="5 8" id="KW-0460">Magnesium</keyword>
<dbReference type="Proteomes" id="UP000051155">
    <property type="component" value="Unassembled WGS sequence"/>
</dbReference>
<dbReference type="RefSeq" id="WP_057736772.1">
    <property type="nucleotide sequence ID" value="NZ_AZEG01000009.1"/>
</dbReference>
<evidence type="ECO:0000256" key="5">
    <source>
        <dbReference type="ARBA" id="ARBA00022842"/>
    </source>
</evidence>
<dbReference type="PATRIC" id="fig|1423812.3.peg.2739"/>
<accession>A0A0R1Q8Y0</accession>
<keyword evidence="1 8" id="KW-0444">Lipid biosynthesis</keyword>
<dbReference type="GO" id="GO:0005737">
    <property type="term" value="C:cytoplasm"/>
    <property type="evidence" value="ECO:0007669"/>
    <property type="project" value="UniProtKB-SubCell"/>
</dbReference>
<dbReference type="InterPro" id="IPR002582">
    <property type="entry name" value="ACPS"/>
</dbReference>
<dbReference type="HAMAP" id="MF_00101">
    <property type="entry name" value="AcpS"/>
    <property type="match status" value="1"/>
</dbReference>
<proteinExistence type="inferred from homology"/>
<dbReference type="NCBIfam" id="TIGR00556">
    <property type="entry name" value="pantethn_trn"/>
    <property type="match status" value="1"/>
</dbReference>
<evidence type="ECO:0000259" key="9">
    <source>
        <dbReference type="Pfam" id="PF01648"/>
    </source>
</evidence>
<keyword evidence="4 8" id="KW-0276">Fatty acid metabolism</keyword>
<dbReference type="GO" id="GO:0008897">
    <property type="term" value="F:holo-[acyl-carrier-protein] synthase activity"/>
    <property type="evidence" value="ECO:0007669"/>
    <property type="project" value="UniProtKB-UniRule"/>
</dbReference>
<dbReference type="NCBIfam" id="TIGR00516">
    <property type="entry name" value="acpS"/>
    <property type="match status" value="1"/>
</dbReference>
<comment type="similarity">
    <text evidence="8">Belongs to the P-Pant transferase superfamily. AcpS family.</text>
</comment>
<gene>
    <name evidence="8" type="primary">acpS</name>
    <name evidence="10" type="ORF">FD20_GL002581</name>
</gene>
<comment type="cofactor">
    <cofactor evidence="8">
        <name>Mg(2+)</name>
        <dbReference type="ChEBI" id="CHEBI:18420"/>
    </cofactor>
</comment>
<name>A0A0R1Q8Y0_9LACO</name>
<reference evidence="10 11" key="1">
    <citation type="journal article" date="2015" name="Genome Announc.">
        <title>Expanding the biotechnology potential of lactobacilli through comparative genomics of 213 strains and associated genera.</title>
        <authorList>
            <person name="Sun Z."/>
            <person name="Harris H.M."/>
            <person name="McCann A."/>
            <person name="Guo C."/>
            <person name="Argimon S."/>
            <person name="Zhang W."/>
            <person name="Yang X."/>
            <person name="Jeffery I.B."/>
            <person name="Cooney J.C."/>
            <person name="Kagawa T.F."/>
            <person name="Liu W."/>
            <person name="Song Y."/>
            <person name="Salvetti E."/>
            <person name="Wrobel A."/>
            <person name="Rasinkangas P."/>
            <person name="Parkhill J."/>
            <person name="Rea M.C."/>
            <person name="O'Sullivan O."/>
            <person name="Ritari J."/>
            <person name="Douillard F.P."/>
            <person name="Paul Ross R."/>
            <person name="Yang R."/>
            <person name="Briner A.E."/>
            <person name="Felis G.E."/>
            <person name="de Vos W.M."/>
            <person name="Barrangou R."/>
            <person name="Klaenhammer T.R."/>
            <person name="Caufield P.W."/>
            <person name="Cui Y."/>
            <person name="Zhang H."/>
            <person name="O'Toole P.W."/>
        </authorList>
    </citation>
    <scope>NUCLEOTIDE SEQUENCE [LARGE SCALE GENOMIC DNA]</scope>
    <source>
        <strain evidence="10 11">DSM 19971</strain>
    </source>
</reference>
<dbReference type="EC" id="2.7.8.7" evidence="8"/>
<dbReference type="STRING" id="1423812.FD20_GL002581"/>
<comment type="catalytic activity">
    <reaction evidence="8">
        <text>apo-[ACP] + CoA = holo-[ACP] + adenosine 3',5'-bisphosphate + H(+)</text>
        <dbReference type="Rhea" id="RHEA:12068"/>
        <dbReference type="Rhea" id="RHEA-COMP:9685"/>
        <dbReference type="Rhea" id="RHEA-COMP:9690"/>
        <dbReference type="ChEBI" id="CHEBI:15378"/>
        <dbReference type="ChEBI" id="CHEBI:29999"/>
        <dbReference type="ChEBI" id="CHEBI:57287"/>
        <dbReference type="ChEBI" id="CHEBI:58343"/>
        <dbReference type="ChEBI" id="CHEBI:64479"/>
        <dbReference type="EC" id="2.7.8.7"/>
    </reaction>
</comment>
<comment type="subcellular location">
    <subcellularLocation>
        <location evidence="8">Cytoplasm</location>
    </subcellularLocation>
</comment>
<dbReference type="AlphaFoldDB" id="A0A0R1Q8Y0"/>
<keyword evidence="11" id="KW-1185">Reference proteome</keyword>
<keyword evidence="6 8" id="KW-0443">Lipid metabolism</keyword>